<dbReference type="InterPro" id="IPR017907">
    <property type="entry name" value="Znf_RING_CS"/>
</dbReference>
<evidence type="ECO:0000259" key="7">
    <source>
        <dbReference type="PROSITE" id="PS50145"/>
    </source>
</evidence>
<dbReference type="RefSeq" id="XP_033401123.1">
    <property type="nucleotide sequence ID" value="XM_033536462.1"/>
</dbReference>
<dbReference type="PROSITE" id="PS50145">
    <property type="entry name" value="ZF_TRAF"/>
    <property type="match status" value="1"/>
</dbReference>
<keyword evidence="9" id="KW-1185">Reference proteome</keyword>
<dbReference type="PANTHER" id="PTHR10131:SF94">
    <property type="entry name" value="TNF RECEPTOR-ASSOCIATED FACTOR 4"/>
    <property type="match status" value="1"/>
</dbReference>
<keyword evidence="2 4" id="KW-0863">Zinc-finger</keyword>
<dbReference type="InterPro" id="IPR027370">
    <property type="entry name" value="Znf-RING_euk"/>
</dbReference>
<gene>
    <name evidence="8" type="ORF">K452DRAFT_220392</name>
</gene>
<dbReference type="Pfam" id="PF13445">
    <property type="entry name" value="zf-RING_UBOX"/>
    <property type="match status" value="1"/>
</dbReference>
<evidence type="ECO:0000313" key="8">
    <source>
        <dbReference type="EMBL" id="KAF2145411.1"/>
    </source>
</evidence>
<dbReference type="InterPro" id="IPR001841">
    <property type="entry name" value="Znf_RING"/>
</dbReference>
<evidence type="ECO:0008006" key="10">
    <source>
        <dbReference type="Google" id="ProtNLM"/>
    </source>
</evidence>
<dbReference type="Gene3D" id="3.30.40.10">
    <property type="entry name" value="Zinc/RING finger domain, C3HC4 (zinc finger)"/>
    <property type="match status" value="3"/>
</dbReference>
<dbReference type="InterPro" id="IPR001293">
    <property type="entry name" value="Znf_TRAF"/>
</dbReference>
<dbReference type="PANTHER" id="PTHR10131">
    <property type="entry name" value="TNF RECEPTOR ASSOCIATED FACTOR"/>
    <property type="match status" value="1"/>
</dbReference>
<organism evidence="8 9">
    <name type="scientific">Aplosporella prunicola CBS 121167</name>
    <dbReference type="NCBI Taxonomy" id="1176127"/>
    <lineage>
        <taxon>Eukaryota</taxon>
        <taxon>Fungi</taxon>
        <taxon>Dikarya</taxon>
        <taxon>Ascomycota</taxon>
        <taxon>Pezizomycotina</taxon>
        <taxon>Dothideomycetes</taxon>
        <taxon>Dothideomycetes incertae sedis</taxon>
        <taxon>Botryosphaeriales</taxon>
        <taxon>Aplosporellaceae</taxon>
        <taxon>Aplosporella</taxon>
    </lineage>
</organism>
<feature type="zinc finger region" description="TRAF-type" evidence="4">
    <location>
        <begin position="230"/>
        <end position="286"/>
    </location>
</feature>
<feature type="region of interest" description="Disordered" evidence="5">
    <location>
        <begin position="440"/>
        <end position="474"/>
    </location>
</feature>
<feature type="compositionally biased region" description="Polar residues" evidence="5">
    <location>
        <begin position="489"/>
        <end position="499"/>
    </location>
</feature>
<name>A0A6A6BS59_9PEZI</name>
<dbReference type="GeneID" id="54293958"/>
<dbReference type="OrthoDB" id="1630758at2759"/>
<evidence type="ECO:0000256" key="4">
    <source>
        <dbReference type="PROSITE-ProRule" id="PRU00207"/>
    </source>
</evidence>
<keyword evidence="1 4" id="KW-0479">Metal-binding</keyword>
<dbReference type="PROSITE" id="PS00518">
    <property type="entry name" value="ZF_RING_1"/>
    <property type="match status" value="1"/>
</dbReference>
<dbReference type="Proteomes" id="UP000799438">
    <property type="component" value="Unassembled WGS sequence"/>
</dbReference>
<feature type="domain" description="RING-type" evidence="6">
    <location>
        <begin position="90"/>
        <end position="132"/>
    </location>
</feature>
<accession>A0A6A6BS59</accession>
<dbReference type="Pfam" id="PF02176">
    <property type="entry name" value="zf-TRAF"/>
    <property type="match status" value="1"/>
</dbReference>
<protein>
    <recommendedName>
        <fullName evidence="10">RING-type domain-containing protein</fullName>
    </recommendedName>
</protein>
<evidence type="ECO:0000256" key="5">
    <source>
        <dbReference type="SAM" id="MobiDB-lite"/>
    </source>
</evidence>
<evidence type="ECO:0000259" key="6">
    <source>
        <dbReference type="PROSITE" id="PS50089"/>
    </source>
</evidence>
<evidence type="ECO:0000256" key="2">
    <source>
        <dbReference type="ARBA" id="ARBA00022771"/>
    </source>
</evidence>
<reference evidence="8" key="1">
    <citation type="journal article" date="2020" name="Stud. Mycol.">
        <title>101 Dothideomycetes genomes: a test case for predicting lifestyles and emergence of pathogens.</title>
        <authorList>
            <person name="Haridas S."/>
            <person name="Albert R."/>
            <person name="Binder M."/>
            <person name="Bloem J."/>
            <person name="Labutti K."/>
            <person name="Salamov A."/>
            <person name="Andreopoulos B."/>
            <person name="Baker S."/>
            <person name="Barry K."/>
            <person name="Bills G."/>
            <person name="Bluhm B."/>
            <person name="Cannon C."/>
            <person name="Castanera R."/>
            <person name="Culley D."/>
            <person name="Daum C."/>
            <person name="Ezra D."/>
            <person name="Gonzalez J."/>
            <person name="Henrissat B."/>
            <person name="Kuo A."/>
            <person name="Liang C."/>
            <person name="Lipzen A."/>
            <person name="Lutzoni F."/>
            <person name="Magnuson J."/>
            <person name="Mondo S."/>
            <person name="Nolan M."/>
            <person name="Ohm R."/>
            <person name="Pangilinan J."/>
            <person name="Park H.-J."/>
            <person name="Ramirez L."/>
            <person name="Alfaro M."/>
            <person name="Sun H."/>
            <person name="Tritt A."/>
            <person name="Yoshinaga Y."/>
            <person name="Zwiers L.-H."/>
            <person name="Turgeon B."/>
            <person name="Goodwin S."/>
            <person name="Spatafora J."/>
            <person name="Crous P."/>
            <person name="Grigoriev I."/>
        </authorList>
    </citation>
    <scope>NUCLEOTIDE SEQUENCE</scope>
    <source>
        <strain evidence="8">CBS 121167</strain>
    </source>
</reference>
<proteinExistence type="predicted"/>
<keyword evidence="3 4" id="KW-0862">Zinc</keyword>
<evidence type="ECO:0000256" key="1">
    <source>
        <dbReference type="ARBA" id="ARBA00022723"/>
    </source>
</evidence>
<dbReference type="InterPro" id="IPR013083">
    <property type="entry name" value="Znf_RING/FYVE/PHD"/>
</dbReference>
<feature type="region of interest" description="Disordered" evidence="5">
    <location>
        <begin position="486"/>
        <end position="515"/>
    </location>
</feature>
<dbReference type="SUPFAM" id="SSF57850">
    <property type="entry name" value="RING/U-box"/>
    <property type="match status" value="1"/>
</dbReference>
<feature type="domain" description="TRAF-type" evidence="7">
    <location>
        <begin position="230"/>
        <end position="286"/>
    </location>
</feature>
<sequence>MSANDSRRSSASSRADTPLLEASTASLRIDDPIAGLTTLEDDLVVGHPPSAPSPLELRAFDVRPPKSRFAATLNLARLDLVSPCDPNLNCPICIAPMVNPKKLRCDHIFCHDCIYQTFAFQSGPYPTCPMCRRRVDAGEDVMDVPRVLKQMLDDLIVKCPNHELGCGWKAKRGEAQEHMDYFCDYRLVECPSENCVEAMMHKDVHRGCLHKYIVCEDCGERMMEVELERHQLQQCPHRVDTCPMCNDQVIRPLMKKHWDEVCSKSVIACPGQSVGCDHQRIREEMHEHIQECVLARIAPSIQNSLQSMKTRQDDLASENERLRRRVDYLEAFTNSLQERVLDTLPPSSLEGLGSAPHMVNPSQHLVESQEFLRNEVSRISAAVVDAEARTTLLVHNEVLRLGNEMARIDAAVGATRAQQQWLINQRLQAMAQMRAAAAANAANTPGHGSTTPSISVTPAVSSSASTQAGPSSTAATIPSAVATVGTAAYGSSSSNTNTIRPLRRRSSGDSGGTKL</sequence>
<evidence type="ECO:0000256" key="3">
    <source>
        <dbReference type="ARBA" id="ARBA00022833"/>
    </source>
</evidence>
<evidence type="ECO:0000313" key="9">
    <source>
        <dbReference type="Proteomes" id="UP000799438"/>
    </source>
</evidence>
<dbReference type="EMBL" id="ML995477">
    <property type="protein sequence ID" value="KAF2145411.1"/>
    <property type="molecule type" value="Genomic_DNA"/>
</dbReference>
<dbReference type="PROSITE" id="PS50089">
    <property type="entry name" value="ZF_RING_2"/>
    <property type="match status" value="1"/>
</dbReference>
<dbReference type="SMART" id="SM00184">
    <property type="entry name" value="RING"/>
    <property type="match status" value="1"/>
</dbReference>
<dbReference type="GO" id="GO:0008270">
    <property type="term" value="F:zinc ion binding"/>
    <property type="evidence" value="ECO:0007669"/>
    <property type="project" value="UniProtKB-KW"/>
</dbReference>
<dbReference type="AlphaFoldDB" id="A0A6A6BS59"/>
<dbReference type="SUPFAM" id="SSF49599">
    <property type="entry name" value="TRAF domain-like"/>
    <property type="match status" value="1"/>
</dbReference>